<sequence length="92" mass="10676">MVSRLEYPRLSRSEIVAFLKEYQIIPSVTEYQLAHPDSDIVSHPRVNQLAFYNHLSSSLLRAITMGSNRVYGVFIYRDQQNHRAMSSMKKGM</sequence>
<evidence type="ECO:0000313" key="1">
    <source>
        <dbReference type="EMBL" id="KAK4742157.1"/>
    </source>
</evidence>
<name>A0AAN7GMU0_9MYRT</name>
<keyword evidence="2" id="KW-1185">Reference proteome</keyword>
<accession>A0AAN7GMU0</accession>
<organism evidence="1 2">
    <name type="scientific">Trapa incisa</name>
    <dbReference type="NCBI Taxonomy" id="236973"/>
    <lineage>
        <taxon>Eukaryota</taxon>
        <taxon>Viridiplantae</taxon>
        <taxon>Streptophyta</taxon>
        <taxon>Embryophyta</taxon>
        <taxon>Tracheophyta</taxon>
        <taxon>Spermatophyta</taxon>
        <taxon>Magnoliopsida</taxon>
        <taxon>eudicotyledons</taxon>
        <taxon>Gunneridae</taxon>
        <taxon>Pentapetalae</taxon>
        <taxon>rosids</taxon>
        <taxon>malvids</taxon>
        <taxon>Myrtales</taxon>
        <taxon>Lythraceae</taxon>
        <taxon>Trapa</taxon>
    </lineage>
</organism>
<dbReference type="AlphaFoldDB" id="A0AAN7GMU0"/>
<protein>
    <submittedName>
        <fullName evidence="1">Uncharacterized protein</fullName>
    </submittedName>
</protein>
<evidence type="ECO:0000313" key="2">
    <source>
        <dbReference type="Proteomes" id="UP001345219"/>
    </source>
</evidence>
<gene>
    <name evidence="1" type="ORF">SAY87_000158</name>
</gene>
<dbReference type="Proteomes" id="UP001345219">
    <property type="component" value="Chromosome 1"/>
</dbReference>
<comment type="caution">
    <text evidence="1">The sequence shown here is derived from an EMBL/GenBank/DDBJ whole genome shotgun (WGS) entry which is preliminary data.</text>
</comment>
<dbReference type="EMBL" id="JAXIOK010000023">
    <property type="protein sequence ID" value="KAK4742157.1"/>
    <property type="molecule type" value="Genomic_DNA"/>
</dbReference>
<reference evidence="1 2" key="1">
    <citation type="journal article" date="2023" name="Hortic Res">
        <title>Pangenome of water caltrop reveals structural variations and asymmetric subgenome divergence after allopolyploidization.</title>
        <authorList>
            <person name="Zhang X."/>
            <person name="Chen Y."/>
            <person name="Wang L."/>
            <person name="Yuan Y."/>
            <person name="Fang M."/>
            <person name="Shi L."/>
            <person name="Lu R."/>
            <person name="Comes H.P."/>
            <person name="Ma Y."/>
            <person name="Chen Y."/>
            <person name="Huang G."/>
            <person name="Zhou Y."/>
            <person name="Zheng Z."/>
            <person name="Qiu Y."/>
        </authorList>
    </citation>
    <scope>NUCLEOTIDE SEQUENCE [LARGE SCALE GENOMIC DNA]</scope>
    <source>
        <tissue evidence="1">Roots</tissue>
    </source>
</reference>
<proteinExistence type="predicted"/>